<evidence type="ECO:0000313" key="1">
    <source>
        <dbReference type="EMBL" id="CAF4185399.1"/>
    </source>
</evidence>
<dbReference type="EMBL" id="CAJOBB010007389">
    <property type="protein sequence ID" value="CAF4185399.1"/>
    <property type="molecule type" value="Genomic_DNA"/>
</dbReference>
<organism evidence="1 2">
    <name type="scientific">Adineta steineri</name>
    <dbReference type="NCBI Taxonomy" id="433720"/>
    <lineage>
        <taxon>Eukaryota</taxon>
        <taxon>Metazoa</taxon>
        <taxon>Spiralia</taxon>
        <taxon>Gnathifera</taxon>
        <taxon>Rotifera</taxon>
        <taxon>Eurotatoria</taxon>
        <taxon>Bdelloidea</taxon>
        <taxon>Adinetida</taxon>
        <taxon>Adinetidae</taxon>
        <taxon>Adineta</taxon>
    </lineage>
</organism>
<proteinExistence type="predicted"/>
<name>A0A820AM13_9BILA</name>
<dbReference type="AlphaFoldDB" id="A0A820AM13"/>
<reference evidence="1" key="1">
    <citation type="submission" date="2021-02" db="EMBL/GenBank/DDBJ databases">
        <authorList>
            <person name="Nowell W R."/>
        </authorList>
    </citation>
    <scope>NUCLEOTIDE SEQUENCE</scope>
</reference>
<dbReference type="Proteomes" id="UP000663868">
    <property type="component" value="Unassembled WGS sequence"/>
</dbReference>
<sequence>MLYIDLSPEDMLPPISPILDSAKPKSMILAAVFL</sequence>
<evidence type="ECO:0000313" key="2">
    <source>
        <dbReference type="Proteomes" id="UP000663868"/>
    </source>
</evidence>
<comment type="caution">
    <text evidence="1">The sequence shown here is derived from an EMBL/GenBank/DDBJ whole genome shotgun (WGS) entry which is preliminary data.</text>
</comment>
<feature type="non-terminal residue" evidence="1">
    <location>
        <position position="1"/>
    </location>
</feature>
<accession>A0A820AM13</accession>
<gene>
    <name evidence="1" type="ORF">KXQ929_LOCUS39198</name>
</gene>
<protein>
    <submittedName>
        <fullName evidence="1">Uncharacterized protein</fullName>
    </submittedName>
</protein>